<protein>
    <recommendedName>
        <fullName evidence="5">Lipoprotein</fullName>
    </recommendedName>
</protein>
<keyword evidence="2" id="KW-0732">Signal</keyword>
<name>A0ABW1UJA7_9LACO</name>
<organism evidence="3 4">
    <name type="scientific">Lapidilactobacillus achengensis</name>
    <dbReference type="NCBI Taxonomy" id="2486000"/>
    <lineage>
        <taxon>Bacteria</taxon>
        <taxon>Bacillati</taxon>
        <taxon>Bacillota</taxon>
        <taxon>Bacilli</taxon>
        <taxon>Lactobacillales</taxon>
        <taxon>Lactobacillaceae</taxon>
        <taxon>Lapidilactobacillus</taxon>
    </lineage>
</organism>
<dbReference type="PROSITE" id="PS51257">
    <property type="entry name" value="PROKAR_LIPOPROTEIN"/>
    <property type="match status" value="1"/>
</dbReference>
<evidence type="ECO:0000256" key="2">
    <source>
        <dbReference type="SAM" id="SignalP"/>
    </source>
</evidence>
<evidence type="ECO:0000313" key="4">
    <source>
        <dbReference type="Proteomes" id="UP001596310"/>
    </source>
</evidence>
<dbReference type="Proteomes" id="UP001596310">
    <property type="component" value="Unassembled WGS sequence"/>
</dbReference>
<sequence>MKSTKYLLFLLVPILLLTGCQPRSNSTTKDSSSQSSTAKQTKTSSKQATGKTNANVTAPTALAQVPLAGIWHNDDGVTFTFDNQGKWSYETGTDAKISGTYQLAGVVGRDVLLKLHGLDQDIGSIGNYLWLTFAKDKQTIDLAGFGKFQLKDSALDLSAEIRIPHAFTAKPQALKELLVGTWMNTDENAVNAITMNFDPNGSYQRYLSANGQVEQGTYRVSQSHNATNQVQIKLLTSAGQEKILKFTKNGDLSQLTSVDDPATTYVKNLVPQSAN</sequence>
<feature type="compositionally biased region" description="Low complexity" evidence="1">
    <location>
        <begin position="24"/>
        <end position="52"/>
    </location>
</feature>
<proteinExistence type="predicted"/>
<feature type="chain" id="PRO_5045771574" description="Lipoprotein" evidence="2">
    <location>
        <begin position="26"/>
        <end position="275"/>
    </location>
</feature>
<feature type="signal peptide" evidence="2">
    <location>
        <begin position="1"/>
        <end position="25"/>
    </location>
</feature>
<keyword evidence="4" id="KW-1185">Reference proteome</keyword>
<dbReference type="EMBL" id="JBHSSM010000003">
    <property type="protein sequence ID" value="MFC6314000.1"/>
    <property type="molecule type" value="Genomic_DNA"/>
</dbReference>
<evidence type="ECO:0000313" key="3">
    <source>
        <dbReference type="EMBL" id="MFC6314000.1"/>
    </source>
</evidence>
<gene>
    <name evidence="3" type="ORF">ACFQHW_00230</name>
</gene>
<dbReference type="RefSeq" id="WP_125602315.1">
    <property type="nucleotide sequence ID" value="NZ_JBHSSM010000003.1"/>
</dbReference>
<evidence type="ECO:0000256" key="1">
    <source>
        <dbReference type="SAM" id="MobiDB-lite"/>
    </source>
</evidence>
<feature type="region of interest" description="Disordered" evidence="1">
    <location>
        <begin position="23"/>
        <end position="55"/>
    </location>
</feature>
<evidence type="ECO:0008006" key="5">
    <source>
        <dbReference type="Google" id="ProtNLM"/>
    </source>
</evidence>
<reference evidence="4" key="1">
    <citation type="journal article" date="2019" name="Int. J. Syst. Evol. Microbiol.">
        <title>The Global Catalogue of Microorganisms (GCM) 10K type strain sequencing project: providing services to taxonomists for standard genome sequencing and annotation.</title>
        <authorList>
            <consortium name="The Broad Institute Genomics Platform"/>
            <consortium name="The Broad Institute Genome Sequencing Center for Infectious Disease"/>
            <person name="Wu L."/>
            <person name="Ma J."/>
        </authorList>
    </citation>
    <scope>NUCLEOTIDE SEQUENCE [LARGE SCALE GENOMIC DNA]</scope>
    <source>
        <strain evidence="4">CCM 8897</strain>
    </source>
</reference>
<comment type="caution">
    <text evidence="3">The sequence shown here is derived from an EMBL/GenBank/DDBJ whole genome shotgun (WGS) entry which is preliminary data.</text>
</comment>
<accession>A0ABW1UJA7</accession>